<dbReference type="NCBIfam" id="NF042914">
    <property type="entry name" value="SAV915_dom"/>
    <property type="match status" value="1"/>
</dbReference>
<evidence type="ECO:0000313" key="2">
    <source>
        <dbReference type="Proteomes" id="UP000236754"/>
    </source>
</evidence>
<dbReference type="EMBL" id="FNVU01000012">
    <property type="protein sequence ID" value="SEG80534.1"/>
    <property type="molecule type" value="Genomic_DNA"/>
</dbReference>
<dbReference type="Proteomes" id="UP000236754">
    <property type="component" value="Unassembled WGS sequence"/>
</dbReference>
<keyword evidence="2" id="KW-1185">Reference proteome</keyword>
<protein>
    <recommendedName>
        <fullName evidence="3">SseB protein N-terminal domain-containing protein</fullName>
    </recommendedName>
</protein>
<gene>
    <name evidence="1" type="ORF">SAMN05216223_11249</name>
</gene>
<name>A0A1H6D630_9ACTN</name>
<dbReference type="RefSeq" id="WP_235032341.1">
    <property type="nucleotide sequence ID" value="NZ_FNVU01000012.1"/>
</dbReference>
<sequence>MTVTCHAEDPEPAERFPAGPLFVPVRPGPGGCSARFFRTPLGARTAVGFTSRERLSAALGAEQAWIRLSEPALRALAEPLGVGLLTVDPQLSAPAAVAVPADPAAGWHDWDPRHLGVARAIG</sequence>
<accession>A0A1H6D630</accession>
<evidence type="ECO:0000313" key="1">
    <source>
        <dbReference type="EMBL" id="SEG80534.1"/>
    </source>
</evidence>
<proteinExistence type="predicted"/>
<organism evidence="1 2">
    <name type="scientific">Actinacidiphila yanglinensis</name>
    <dbReference type="NCBI Taxonomy" id="310779"/>
    <lineage>
        <taxon>Bacteria</taxon>
        <taxon>Bacillati</taxon>
        <taxon>Actinomycetota</taxon>
        <taxon>Actinomycetes</taxon>
        <taxon>Kitasatosporales</taxon>
        <taxon>Streptomycetaceae</taxon>
        <taxon>Actinacidiphila</taxon>
    </lineage>
</organism>
<dbReference type="InterPro" id="IPR049975">
    <property type="entry name" value="SAV_915-like_dom"/>
</dbReference>
<evidence type="ECO:0008006" key="3">
    <source>
        <dbReference type="Google" id="ProtNLM"/>
    </source>
</evidence>
<dbReference type="AlphaFoldDB" id="A0A1H6D630"/>
<reference evidence="1 2" key="1">
    <citation type="submission" date="2016-10" db="EMBL/GenBank/DDBJ databases">
        <authorList>
            <person name="de Groot N.N."/>
        </authorList>
    </citation>
    <scope>NUCLEOTIDE SEQUENCE [LARGE SCALE GENOMIC DNA]</scope>
    <source>
        <strain evidence="1 2">CGMCC 4.2023</strain>
    </source>
</reference>